<accession>A0A165L1S5</accession>
<keyword evidence="3" id="KW-1185">Reference proteome</keyword>
<gene>
    <name evidence="2" type="ORF">EXIGLDRAFT_833068</name>
</gene>
<organism evidence="2 3">
    <name type="scientific">Exidia glandulosa HHB12029</name>
    <dbReference type="NCBI Taxonomy" id="1314781"/>
    <lineage>
        <taxon>Eukaryota</taxon>
        <taxon>Fungi</taxon>
        <taxon>Dikarya</taxon>
        <taxon>Basidiomycota</taxon>
        <taxon>Agaricomycotina</taxon>
        <taxon>Agaricomycetes</taxon>
        <taxon>Auriculariales</taxon>
        <taxon>Exidiaceae</taxon>
        <taxon>Exidia</taxon>
    </lineage>
</organism>
<reference evidence="2 3" key="1">
    <citation type="journal article" date="2016" name="Mol. Biol. Evol.">
        <title>Comparative Genomics of Early-Diverging Mushroom-Forming Fungi Provides Insights into the Origins of Lignocellulose Decay Capabilities.</title>
        <authorList>
            <person name="Nagy L.G."/>
            <person name="Riley R."/>
            <person name="Tritt A."/>
            <person name="Adam C."/>
            <person name="Daum C."/>
            <person name="Floudas D."/>
            <person name="Sun H."/>
            <person name="Yadav J.S."/>
            <person name="Pangilinan J."/>
            <person name="Larsson K.H."/>
            <person name="Matsuura K."/>
            <person name="Barry K."/>
            <person name="Labutti K."/>
            <person name="Kuo R."/>
            <person name="Ohm R.A."/>
            <person name="Bhattacharya S.S."/>
            <person name="Shirouzu T."/>
            <person name="Yoshinaga Y."/>
            <person name="Martin F.M."/>
            <person name="Grigoriev I.V."/>
            <person name="Hibbett D.S."/>
        </authorList>
    </citation>
    <scope>NUCLEOTIDE SEQUENCE [LARGE SCALE GENOMIC DNA]</scope>
    <source>
        <strain evidence="2 3">HHB12029</strain>
    </source>
</reference>
<sequence length="139" mass="15950">MPATSPNKPASSEGAKAESPSWTTLPVKRGMAIGWKLTPSDIGKLFNLTEDEYCDPDTVREAMHTIMAESGHKVPRPTLRYLADDTYLIQVRSNAFLWPNYTLEQHVDIVRKMLHIDTGSEYDNYLNWHPRNVPPRRRQ</sequence>
<protein>
    <submittedName>
        <fullName evidence="2">Uncharacterized protein</fullName>
    </submittedName>
</protein>
<feature type="region of interest" description="Disordered" evidence="1">
    <location>
        <begin position="1"/>
        <end position="21"/>
    </location>
</feature>
<dbReference type="InParanoid" id="A0A165L1S5"/>
<evidence type="ECO:0000313" key="3">
    <source>
        <dbReference type="Proteomes" id="UP000077266"/>
    </source>
</evidence>
<dbReference type="AlphaFoldDB" id="A0A165L1S5"/>
<dbReference type="EMBL" id="KV425933">
    <property type="protein sequence ID" value="KZV97217.1"/>
    <property type="molecule type" value="Genomic_DNA"/>
</dbReference>
<name>A0A165L1S5_EXIGL</name>
<proteinExistence type="predicted"/>
<feature type="compositionally biased region" description="Polar residues" evidence="1">
    <location>
        <begin position="1"/>
        <end position="10"/>
    </location>
</feature>
<evidence type="ECO:0000313" key="2">
    <source>
        <dbReference type="EMBL" id="KZV97217.1"/>
    </source>
</evidence>
<evidence type="ECO:0000256" key="1">
    <source>
        <dbReference type="SAM" id="MobiDB-lite"/>
    </source>
</evidence>
<dbReference type="Proteomes" id="UP000077266">
    <property type="component" value="Unassembled WGS sequence"/>
</dbReference>